<dbReference type="PANTHER" id="PTHR11880:SF2">
    <property type="entry name" value="SMALL RIBOSOMAL SUBUNIT PROTEIN US19"/>
    <property type="match status" value="1"/>
</dbReference>
<dbReference type="PANTHER" id="PTHR11880">
    <property type="entry name" value="RIBOSOMAL PROTEIN S19P FAMILY MEMBER"/>
    <property type="match status" value="1"/>
</dbReference>
<comment type="caution">
    <text evidence="5">The sequence shown here is derived from an EMBL/GenBank/DDBJ whole genome shotgun (WGS) entry which is preliminary data.</text>
</comment>
<keyword evidence="6" id="KW-1185">Reference proteome</keyword>
<sequence length="250" mass="28161">MQRMEENGRCFKVLGWWVIRALLVSKSATAVGFPCSLVDFGICGSQILVGSPMVRLEVLILFWIAILLELVCNLGTPILQFFGGFWDLWFSTSCRFPSGAEDLARMQYEIAPYLGEWKAVGFLCLVQDSYSLLSLVSKVDEGLPLGSAKTVFRRVILTLDEIAPYLGEWKAGFWVGQGRRRKKICKIHLCNMIIVPEMIGSIISVKAFNQVEIKPEIFGHYLAEFSISGKPVKHGRRIRATHSSRFIPLK</sequence>
<evidence type="ECO:0000256" key="3">
    <source>
        <dbReference type="ARBA" id="ARBA00023274"/>
    </source>
</evidence>
<comment type="similarity">
    <text evidence="1">Belongs to the universal ribosomal protein uS19 family.</text>
</comment>
<gene>
    <name evidence="5" type="ORF">RJ641_031122</name>
</gene>
<dbReference type="SUPFAM" id="SSF54570">
    <property type="entry name" value="Ribosomal protein S19"/>
    <property type="match status" value="1"/>
</dbReference>
<keyword evidence="2 5" id="KW-0689">Ribosomal protein</keyword>
<dbReference type="Proteomes" id="UP001370490">
    <property type="component" value="Unassembled WGS sequence"/>
</dbReference>
<name>A0AAN8VPH3_9MAGN</name>
<dbReference type="GO" id="GO:0003735">
    <property type="term" value="F:structural constituent of ribosome"/>
    <property type="evidence" value="ECO:0007669"/>
    <property type="project" value="InterPro"/>
</dbReference>
<keyword evidence="4" id="KW-0812">Transmembrane</keyword>
<dbReference type="GO" id="GO:0000028">
    <property type="term" value="P:ribosomal small subunit assembly"/>
    <property type="evidence" value="ECO:0007669"/>
    <property type="project" value="TreeGrafter"/>
</dbReference>
<proteinExistence type="inferred from homology"/>
<dbReference type="GO" id="GO:0022627">
    <property type="term" value="C:cytosolic small ribosomal subunit"/>
    <property type="evidence" value="ECO:0007669"/>
    <property type="project" value="TreeGrafter"/>
</dbReference>
<evidence type="ECO:0000256" key="4">
    <source>
        <dbReference type="SAM" id="Phobius"/>
    </source>
</evidence>
<organism evidence="5 6">
    <name type="scientific">Dillenia turbinata</name>
    <dbReference type="NCBI Taxonomy" id="194707"/>
    <lineage>
        <taxon>Eukaryota</taxon>
        <taxon>Viridiplantae</taxon>
        <taxon>Streptophyta</taxon>
        <taxon>Embryophyta</taxon>
        <taxon>Tracheophyta</taxon>
        <taxon>Spermatophyta</taxon>
        <taxon>Magnoliopsida</taxon>
        <taxon>eudicotyledons</taxon>
        <taxon>Gunneridae</taxon>
        <taxon>Pentapetalae</taxon>
        <taxon>Dilleniales</taxon>
        <taxon>Dilleniaceae</taxon>
        <taxon>Dillenia</taxon>
    </lineage>
</organism>
<keyword evidence="3" id="KW-0687">Ribonucleoprotein</keyword>
<dbReference type="InterPro" id="IPR002222">
    <property type="entry name" value="Ribosomal_uS19"/>
</dbReference>
<evidence type="ECO:0000256" key="1">
    <source>
        <dbReference type="ARBA" id="ARBA00007345"/>
    </source>
</evidence>
<keyword evidence="4" id="KW-1133">Transmembrane helix</keyword>
<reference evidence="5 6" key="1">
    <citation type="submission" date="2023-12" db="EMBL/GenBank/DDBJ databases">
        <title>A high-quality genome assembly for Dillenia turbinata (Dilleniales).</title>
        <authorList>
            <person name="Chanderbali A."/>
        </authorList>
    </citation>
    <scope>NUCLEOTIDE SEQUENCE [LARGE SCALE GENOMIC DNA]</scope>
    <source>
        <strain evidence="5">LSX21</strain>
        <tissue evidence="5">Leaf</tissue>
    </source>
</reference>
<dbReference type="AlphaFoldDB" id="A0AAN8VPH3"/>
<feature type="transmembrane region" description="Helical" evidence="4">
    <location>
        <begin position="56"/>
        <end position="76"/>
    </location>
</feature>
<accession>A0AAN8VPH3</accession>
<dbReference type="EMBL" id="JBAMMX010000006">
    <property type="protein sequence ID" value="KAK6937614.1"/>
    <property type="molecule type" value="Genomic_DNA"/>
</dbReference>
<dbReference type="Gene3D" id="3.30.860.10">
    <property type="entry name" value="30s Ribosomal Protein S19, Chain A"/>
    <property type="match status" value="1"/>
</dbReference>
<evidence type="ECO:0000313" key="6">
    <source>
        <dbReference type="Proteomes" id="UP001370490"/>
    </source>
</evidence>
<dbReference type="InterPro" id="IPR023575">
    <property type="entry name" value="Ribosomal_uS19_SF"/>
</dbReference>
<keyword evidence="4" id="KW-0472">Membrane</keyword>
<evidence type="ECO:0000256" key="2">
    <source>
        <dbReference type="ARBA" id="ARBA00022980"/>
    </source>
</evidence>
<dbReference type="GO" id="GO:0006412">
    <property type="term" value="P:translation"/>
    <property type="evidence" value="ECO:0007669"/>
    <property type="project" value="InterPro"/>
</dbReference>
<protein>
    <submittedName>
        <fullName evidence="5">Ribosomal protein S19/S15</fullName>
    </submittedName>
</protein>
<dbReference type="Pfam" id="PF00203">
    <property type="entry name" value="Ribosomal_S19"/>
    <property type="match status" value="1"/>
</dbReference>
<evidence type="ECO:0000313" key="5">
    <source>
        <dbReference type="EMBL" id="KAK6937614.1"/>
    </source>
</evidence>